<dbReference type="InterPro" id="IPR000634">
    <property type="entry name" value="Ser/Thr_deHydtase_PyrdxlP-BS"/>
</dbReference>
<dbReference type="PROSITE" id="PS00165">
    <property type="entry name" value="DEHYDRATASE_SER_THR"/>
    <property type="match status" value="1"/>
</dbReference>
<sequence>MDLVTADDVRAAATRIDGLVVRTPLTAGPGTGPGFCLKPESLQPTGAFKLRGATNAVALLDADRRERGVVTHSSGNHGLALATAARAQGVACTVVVPEGAPEVKVERIRAAGARVELVPVEERLTRARQLEQEQGLQLVPPFDDPAVIAGQGTVGLEILEQSPEVETVVVPVGGGGLASGVATAARTVHPGRVRVVGVEPELAGDAAESLRLGRRVTWPAERTGRTMADGVRTGLSDLTFAHLEARLEGIVTVTEDEIAHAVTALARGSRLVAEPSGALAAAAVLSGRVADDPERPGSTVAVVSGGNVDPALFARLVATG</sequence>
<organism evidence="5 6">
    <name type="scientific">Nocardiopsis coralli</name>
    <dbReference type="NCBI Taxonomy" id="2772213"/>
    <lineage>
        <taxon>Bacteria</taxon>
        <taxon>Bacillati</taxon>
        <taxon>Actinomycetota</taxon>
        <taxon>Actinomycetes</taxon>
        <taxon>Streptosporangiales</taxon>
        <taxon>Nocardiopsidaceae</taxon>
        <taxon>Nocardiopsis</taxon>
    </lineage>
</organism>
<dbReference type="SUPFAM" id="SSF53686">
    <property type="entry name" value="Tryptophan synthase beta subunit-like PLP-dependent enzymes"/>
    <property type="match status" value="1"/>
</dbReference>
<protein>
    <submittedName>
        <fullName evidence="5">Threonine/serine dehydratase</fullName>
    </submittedName>
</protein>
<dbReference type="Pfam" id="PF00291">
    <property type="entry name" value="PALP"/>
    <property type="match status" value="1"/>
</dbReference>
<evidence type="ECO:0000313" key="6">
    <source>
        <dbReference type="Proteomes" id="UP000806528"/>
    </source>
</evidence>
<keyword evidence="6" id="KW-1185">Reference proteome</keyword>
<evidence type="ECO:0000259" key="4">
    <source>
        <dbReference type="Pfam" id="PF00291"/>
    </source>
</evidence>
<keyword evidence="2" id="KW-0663">Pyridoxal phosphate</keyword>
<dbReference type="InterPro" id="IPR050147">
    <property type="entry name" value="Ser/Thr_Dehydratase"/>
</dbReference>
<dbReference type="InterPro" id="IPR036052">
    <property type="entry name" value="TrpB-like_PALP_sf"/>
</dbReference>
<dbReference type="CDD" id="cd01562">
    <property type="entry name" value="Thr-dehyd"/>
    <property type="match status" value="1"/>
</dbReference>
<proteinExistence type="predicted"/>
<dbReference type="Gene3D" id="3.40.50.1100">
    <property type="match status" value="2"/>
</dbReference>
<gene>
    <name evidence="5" type="ORF">IDM40_17480</name>
</gene>
<keyword evidence="3" id="KW-0456">Lyase</keyword>
<dbReference type="InterPro" id="IPR001926">
    <property type="entry name" value="TrpB-like_PALP"/>
</dbReference>
<reference evidence="5 6" key="1">
    <citation type="submission" date="2020-09" db="EMBL/GenBank/DDBJ databases">
        <title>Diversity and distribution of actinomycetes associated with coral in the coast of Hainan.</title>
        <authorList>
            <person name="Li F."/>
        </authorList>
    </citation>
    <scope>NUCLEOTIDE SEQUENCE [LARGE SCALE GENOMIC DNA]</scope>
    <source>
        <strain evidence="5 6">HNM0947</strain>
    </source>
</reference>
<feature type="domain" description="Tryptophan synthase beta chain-like PALP" evidence="4">
    <location>
        <begin position="20"/>
        <end position="305"/>
    </location>
</feature>
<comment type="cofactor">
    <cofactor evidence="1">
        <name>pyridoxal 5'-phosphate</name>
        <dbReference type="ChEBI" id="CHEBI:597326"/>
    </cofactor>
</comment>
<evidence type="ECO:0000256" key="2">
    <source>
        <dbReference type="ARBA" id="ARBA00022898"/>
    </source>
</evidence>
<evidence type="ECO:0000313" key="5">
    <source>
        <dbReference type="EMBL" id="MBE3000479.1"/>
    </source>
</evidence>
<comment type="caution">
    <text evidence="5">The sequence shown here is derived from an EMBL/GenBank/DDBJ whole genome shotgun (WGS) entry which is preliminary data.</text>
</comment>
<evidence type="ECO:0000256" key="3">
    <source>
        <dbReference type="ARBA" id="ARBA00023239"/>
    </source>
</evidence>
<dbReference type="EMBL" id="JADBGI010000015">
    <property type="protein sequence ID" value="MBE3000479.1"/>
    <property type="molecule type" value="Genomic_DNA"/>
</dbReference>
<dbReference type="Proteomes" id="UP000806528">
    <property type="component" value="Unassembled WGS sequence"/>
</dbReference>
<evidence type="ECO:0000256" key="1">
    <source>
        <dbReference type="ARBA" id="ARBA00001933"/>
    </source>
</evidence>
<dbReference type="PANTHER" id="PTHR48078:SF6">
    <property type="entry name" value="L-THREONINE DEHYDRATASE CATABOLIC TDCB"/>
    <property type="match status" value="1"/>
</dbReference>
<dbReference type="RefSeq" id="WP_193123084.1">
    <property type="nucleotide sequence ID" value="NZ_JADBGI010000015.1"/>
</dbReference>
<name>A0ABR9P9G3_9ACTN</name>
<dbReference type="PANTHER" id="PTHR48078">
    <property type="entry name" value="THREONINE DEHYDRATASE, MITOCHONDRIAL-RELATED"/>
    <property type="match status" value="1"/>
</dbReference>
<accession>A0ABR9P9G3</accession>